<evidence type="ECO:0000256" key="6">
    <source>
        <dbReference type="ARBA" id="ARBA00023136"/>
    </source>
</evidence>
<evidence type="ECO:0000256" key="4">
    <source>
        <dbReference type="ARBA" id="ARBA00022692"/>
    </source>
</evidence>
<keyword evidence="2" id="KW-0813">Transport</keyword>
<gene>
    <name evidence="9" type="ORF">ACFOUW_13655</name>
</gene>
<feature type="transmembrane region" description="Helical" evidence="7">
    <location>
        <begin position="177"/>
        <end position="194"/>
    </location>
</feature>
<evidence type="ECO:0000256" key="7">
    <source>
        <dbReference type="SAM" id="Phobius"/>
    </source>
</evidence>
<dbReference type="InterPro" id="IPR036259">
    <property type="entry name" value="MFS_trans_sf"/>
</dbReference>
<feature type="domain" description="Major facilitator superfamily (MFS) profile" evidence="8">
    <location>
        <begin position="1"/>
        <end position="401"/>
    </location>
</feature>
<keyword evidence="10" id="KW-1185">Reference proteome</keyword>
<feature type="transmembrane region" description="Helical" evidence="7">
    <location>
        <begin position="347"/>
        <end position="369"/>
    </location>
</feature>
<dbReference type="CDD" id="cd06173">
    <property type="entry name" value="MFS_MefA_like"/>
    <property type="match status" value="1"/>
</dbReference>
<evidence type="ECO:0000256" key="3">
    <source>
        <dbReference type="ARBA" id="ARBA00022475"/>
    </source>
</evidence>
<dbReference type="RefSeq" id="WP_205121406.1">
    <property type="nucleotide sequence ID" value="NZ_JAFBCM010000001.1"/>
</dbReference>
<dbReference type="PROSITE" id="PS50850">
    <property type="entry name" value="MFS"/>
    <property type="match status" value="1"/>
</dbReference>
<evidence type="ECO:0000313" key="10">
    <source>
        <dbReference type="Proteomes" id="UP001595699"/>
    </source>
</evidence>
<evidence type="ECO:0000313" key="9">
    <source>
        <dbReference type="EMBL" id="MFC3761882.1"/>
    </source>
</evidence>
<keyword evidence="6 7" id="KW-0472">Membrane</keyword>
<dbReference type="Gene3D" id="1.20.1250.20">
    <property type="entry name" value="MFS general substrate transporter like domains"/>
    <property type="match status" value="1"/>
</dbReference>
<feature type="transmembrane region" description="Helical" evidence="7">
    <location>
        <begin position="313"/>
        <end position="335"/>
    </location>
</feature>
<dbReference type="EMBL" id="JBHRZH010000011">
    <property type="protein sequence ID" value="MFC3761882.1"/>
    <property type="molecule type" value="Genomic_DNA"/>
</dbReference>
<keyword evidence="3" id="KW-1003">Cell membrane</keyword>
<dbReference type="PANTHER" id="PTHR23513:SF11">
    <property type="entry name" value="STAPHYLOFERRIN A TRANSPORTER"/>
    <property type="match status" value="1"/>
</dbReference>
<keyword evidence="4 7" id="KW-0812">Transmembrane</keyword>
<evidence type="ECO:0000259" key="8">
    <source>
        <dbReference type="PROSITE" id="PS50850"/>
    </source>
</evidence>
<organism evidence="9 10">
    <name type="scientific">Tenggerimyces flavus</name>
    <dbReference type="NCBI Taxonomy" id="1708749"/>
    <lineage>
        <taxon>Bacteria</taxon>
        <taxon>Bacillati</taxon>
        <taxon>Actinomycetota</taxon>
        <taxon>Actinomycetes</taxon>
        <taxon>Propionibacteriales</taxon>
        <taxon>Nocardioidaceae</taxon>
        <taxon>Tenggerimyces</taxon>
    </lineage>
</organism>
<protein>
    <submittedName>
        <fullName evidence="9">MFS transporter</fullName>
    </submittedName>
</protein>
<dbReference type="SUPFAM" id="SSF103473">
    <property type="entry name" value="MFS general substrate transporter"/>
    <property type="match status" value="1"/>
</dbReference>
<sequence>MRRYLRATFASLGNRNYRLFFAGQTISISGTWMQKIAQAWLVLELTNSGTLLGVTAALQQLPTMLLSPWGGLLADRFDKRKILLWTQSLSAIPALVLGILTATEVVTLWIVMALALVLGTIEALDKPARHTFVLEMVNAQQVTNAVALNNIVLNAGKVLGPAAAGVLIATVGLASSFFFNAVSFLAVVAALLFMRTDQLELSLRAQRARGQLREGLRYVASRPGLLGPLVLMTVSGLLAYEWTVTLPLLARDTFGGDARIAGFVFSAMGIGAVVGGLALASVLHATTRNLTFWALVFSAVLLATAAAPTLVLALVLLFALGAASVAFRAVAAALIQLRADSQMRGRVMALLVVAIGGTTPIGGPLVGWIGETFGARVALGMGGIGTALAVGGMALYLRRRRESQEAATVTLPS</sequence>
<feature type="transmembrane region" description="Helical" evidence="7">
    <location>
        <begin position="106"/>
        <end position="124"/>
    </location>
</feature>
<name>A0ABV7Y9S7_9ACTN</name>
<reference evidence="10" key="1">
    <citation type="journal article" date="2019" name="Int. J. Syst. Evol. Microbiol.">
        <title>The Global Catalogue of Microorganisms (GCM) 10K type strain sequencing project: providing services to taxonomists for standard genome sequencing and annotation.</title>
        <authorList>
            <consortium name="The Broad Institute Genomics Platform"/>
            <consortium name="The Broad Institute Genome Sequencing Center for Infectious Disease"/>
            <person name="Wu L."/>
            <person name="Ma J."/>
        </authorList>
    </citation>
    <scope>NUCLEOTIDE SEQUENCE [LARGE SCALE GENOMIC DNA]</scope>
    <source>
        <strain evidence="10">CGMCC 4.7241</strain>
    </source>
</reference>
<dbReference type="InterPro" id="IPR010290">
    <property type="entry name" value="TM_effector"/>
</dbReference>
<evidence type="ECO:0000256" key="1">
    <source>
        <dbReference type="ARBA" id="ARBA00004651"/>
    </source>
</evidence>
<feature type="transmembrane region" description="Helical" evidence="7">
    <location>
        <begin position="260"/>
        <end position="283"/>
    </location>
</feature>
<feature type="transmembrane region" description="Helical" evidence="7">
    <location>
        <begin position="215"/>
        <end position="240"/>
    </location>
</feature>
<feature type="transmembrane region" description="Helical" evidence="7">
    <location>
        <begin position="290"/>
        <end position="307"/>
    </location>
</feature>
<evidence type="ECO:0000256" key="5">
    <source>
        <dbReference type="ARBA" id="ARBA00022989"/>
    </source>
</evidence>
<comment type="subcellular location">
    <subcellularLocation>
        <location evidence="1">Cell membrane</location>
        <topology evidence="1">Multi-pass membrane protein</topology>
    </subcellularLocation>
</comment>
<accession>A0ABV7Y9S7</accession>
<keyword evidence="5 7" id="KW-1133">Transmembrane helix</keyword>
<comment type="caution">
    <text evidence="9">The sequence shown here is derived from an EMBL/GenBank/DDBJ whole genome shotgun (WGS) entry which is preliminary data.</text>
</comment>
<evidence type="ECO:0000256" key="2">
    <source>
        <dbReference type="ARBA" id="ARBA00022448"/>
    </source>
</evidence>
<dbReference type="Pfam" id="PF05977">
    <property type="entry name" value="MFS_3"/>
    <property type="match status" value="1"/>
</dbReference>
<dbReference type="Proteomes" id="UP001595699">
    <property type="component" value="Unassembled WGS sequence"/>
</dbReference>
<feature type="transmembrane region" description="Helical" evidence="7">
    <location>
        <begin position="375"/>
        <end position="397"/>
    </location>
</feature>
<proteinExistence type="predicted"/>
<dbReference type="InterPro" id="IPR020846">
    <property type="entry name" value="MFS_dom"/>
</dbReference>
<dbReference type="PANTHER" id="PTHR23513">
    <property type="entry name" value="INTEGRAL MEMBRANE EFFLUX PROTEIN-RELATED"/>
    <property type="match status" value="1"/>
</dbReference>